<protein>
    <submittedName>
        <fullName evidence="1">Uncharacterized protein</fullName>
    </submittedName>
</protein>
<name>A0A2L2T9B4_9HYPO</name>
<keyword evidence="2" id="KW-1185">Reference proteome</keyword>
<proteinExistence type="predicted"/>
<dbReference type="Proteomes" id="UP000245910">
    <property type="component" value="Chromosome I"/>
</dbReference>
<organism evidence="1 2">
    <name type="scientific">Fusarium venenatum</name>
    <dbReference type="NCBI Taxonomy" id="56646"/>
    <lineage>
        <taxon>Eukaryota</taxon>
        <taxon>Fungi</taxon>
        <taxon>Dikarya</taxon>
        <taxon>Ascomycota</taxon>
        <taxon>Pezizomycotina</taxon>
        <taxon>Sordariomycetes</taxon>
        <taxon>Hypocreomycetidae</taxon>
        <taxon>Hypocreales</taxon>
        <taxon>Nectriaceae</taxon>
        <taxon>Fusarium</taxon>
    </lineage>
</organism>
<evidence type="ECO:0000313" key="2">
    <source>
        <dbReference type="Proteomes" id="UP000245910"/>
    </source>
</evidence>
<accession>A0A2L2T9B4</accession>
<reference evidence="2" key="1">
    <citation type="submission" date="2014-10" db="EMBL/GenBank/DDBJ databases">
        <authorList>
            <person name="King R."/>
        </authorList>
    </citation>
    <scope>NUCLEOTIDE SEQUENCE [LARGE SCALE GENOMIC DNA]</scope>
    <source>
        <strain evidence="2">A3/5</strain>
    </source>
</reference>
<dbReference type="EMBL" id="LN649229">
    <property type="protein sequence ID" value="CEI67512.1"/>
    <property type="molecule type" value="Genomic_DNA"/>
</dbReference>
<evidence type="ECO:0000313" key="1">
    <source>
        <dbReference type="EMBL" id="CEI67512.1"/>
    </source>
</evidence>
<sequence length="70" mass="7492">MQMMVCLGSIDAIPRLVDWSVGGVDVSGGTLQTFQQPARKGIGEAEGWDRGGEIDKSSTKQEVLTCFCLS</sequence>
<dbReference type="AlphaFoldDB" id="A0A2L2T9B4"/>